<evidence type="ECO:0000313" key="6">
    <source>
        <dbReference type="Proteomes" id="UP000248553"/>
    </source>
</evidence>
<dbReference type="PROSITE" id="PS51192">
    <property type="entry name" value="HELICASE_ATP_BIND_1"/>
    <property type="match status" value="1"/>
</dbReference>
<dbReference type="GO" id="GO:0016887">
    <property type="term" value="F:ATP hydrolysis activity"/>
    <property type="evidence" value="ECO:0007669"/>
    <property type="project" value="TreeGrafter"/>
</dbReference>
<proteinExistence type="predicted"/>
<dbReference type="SMART" id="SM00490">
    <property type="entry name" value="HELICc"/>
    <property type="match status" value="1"/>
</dbReference>
<dbReference type="InterPro" id="IPR001650">
    <property type="entry name" value="Helicase_C-like"/>
</dbReference>
<dbReference type="InterPro" id="IPR027417">
    <property type="entry name" value="P-loop_NTPase"/>
</dbReference>
<sequence>MDVFSIHKQVVDEYQSYINGFINIRDKDIRDKVVEELASNKLWPDPLIQFNPAFKPGQSIASLCQAGVLHQDMGKVFLGYNLYEHQVEAIRRGSEGKGFIVTSGTGSGKSLTYMATIFNDLLKNPATKPGVRAIIVYPMNALINSQHEEIKRYAQQYEQQTQTPFPISFAQYTGQESDAEKQRIRTEQPSILLTNYMMLELLLTRSQEQQMRETLYQSLRFLVFDELHTYRGRQGADVSLLIRRLHAHTHEELICIGTSATMVSGGTLTNQRQEVARVANQIFGTKEGYTADDVIMEKLVPSLGSQTHVLDQSELYNAVVNSIDSSADEQSLLNHPLATWLERRIALTQQEEVWVRNKPLTLKAIVQQLTADSQAEESLCADRLPKLLDWINQVNADRRKRGERGTYLPFKLHQFVSQTGSVYVSLTPGPDRIITLEPGVSRRDPASNTVKTIYPVVFSRNSGHEFICVTLRPEQGELEPREFRQTPSGDTTAVAGYLIQGDEIWDPENDLQELPDAWLNRRKDGTISVAKKYQDRIPQKLYFNEQKQYSLYPAPGLPLEGWFMSARLLFDPTSGTFFDPKTNEGTKLTTLGSEGRSTSTTVLSYAVLKHLASAVESPKEQKLLSFTDNRQDAALQSGHFNDFIQVAQLRAGIYRAVEQAAGTGLEYSQLPDAIFKALNLPSQAYVNSTITLTFAAQIRAHQEALKDFLMYRALYDLRRSWRVIMPNLEQCGLLKVDYCSIEEICADDNGWSNTPLFDQLSAAERVAVARQLLDYFRSSYALYSQEYLTPDAMRSKGTNIREKLKDPYRIEKDDMPDPAYVSITPQQVTGRIFTVSVGRQSGVGRYLYRIVKEKNLGIDMKSNAYNQLMRKLLDTFCAAGWLFATKVGADADGNIYVYQLRADQMLWLKADGQPIRRDEIRSYSYKNTEAPKPSNFFRELYQTDFNEQKSLIGSEHTGQLGTDLRQEREDKFREGEISALYCSPTMELGIDISSLNVVHMRNVPPNPANYTQRSGRAGRSGQAALVVTYCSYYSPHDRHYFEHKTEMVAGQVAPPRLDLTQEELLISHLNAIYLAEVGAGPFEESLTDVIDVEHPDLPIKVAVQQGLQATAAVKAKVRAAFQEIVLRLPKEAQPKYNLTWIDLHIEQVPAVLDRALDRWRRLYRAAQTQLHDAQQIISKNIYLDGTPERKRAFRLERQATKQRDLLRNDLGRNRSASSEFYPFRYLAAEGFLPGYNFTRLPIRTFLPKGDFDGEFISRPRFIALREFGPRNIVYHNGNKGSGPSGVLAV</sequence>
<evidence type="ECO:0000313" key="5">
    <source>
        <dbReference type="EMBL" id="RAK62009.1"/>
    </source>
</evidence>
<dbReference type="OrthoDB" id="9815222at2"/>
<dbReference type="GO" id="GO:0005524">
    <property type="term" value="F:ATP binding"/>
    <property type="evidence" value="ECO:0007669"/>
    <property type="project" value="UniProtKB-KW"/>
</dbReference>
<feature type="domain" description="Helicase C-terminal" evidence="4">
    <location>
        <begin position="901"/>
        <end position="1065"/>
    </location>
</feature>
<dbReference type="CDD" id="cd17923">
    <property type="entry name" value="DEXHc_Hrq1-like"/>
    <property type="match status" value="1"/>
</dbReference>
<dbReference type="PANTHER" id="PTHR47962">
    <property type="entry name" value="ATP-DEPENDENT HELICASE LHR-RELATED-RELATED"/>
    <property type="match status" value="1"/>
</dbReference>
<evidence type="ECO:0000259" key="4">
    <source>
        <dbReference type="PROSITE" id="PS51194"/>
    </source>
</evidence>
<dbReference type="InterPro" id="IPR052511">
    <property type="entry name" value="ATP-dep_Helicase"/>
</dbReference>
<accession>A0A328B567</accession>
<dbReference type="Pfam" id="PF00271">
    <property type="entry name" value="Helicase_C"/>
    <property type="match status" value="1"/>
</dbReference>
<evidence type="ECO:0000256" key="2">
    <source>
        <dbReference type="ARBA" id="ARBA00022840"/>
    </source>
</evidence>
<protein>
    <submittedName>
        <fullName evidence="5">DEAD/DEAH box helicase</fullName>
    </submittedName>
</protein>
<evidence type="ECO:0000256" key="1">
    <source>
        <dbReference type="ARBA" id="ARBA00022741"/>
    </source>
</evidence>
<dbReference type="InterPro" id="IPR014001">
    <property type="entry name" value="Helicase_ATP-bd"/>
</dbReference>
<dbReference type="Proteomes" id="UP000248553">
    <property type="component" value="Unassembled WGS sequence"/>
</dbReference>
<gene>
    <name evidence="5" type="ORF">DLM85_24555</name>
</gene>
<keyword evidence="2" id="KW-0067">ATP-binding</keyword>
<dbReference type="GO" id="GO:0004386">
    <property type="term" value="F:helicase activity"/>
    <property type="evidence" value="ECO:0007669"/>
    <property type="project" value="UniProtKB-KW"/>
</dbReference>
<keyword evidence="5" id="KW-0347">Helicase</keyword>
<comment type="caution">
    <text evidence="5">The sequence shown here is derived from an EMBL/GenBank/DDBJ whole genome shotgun (WGS) entry which is preliminary data.</text>
</comment>
<evidence type="ECO:0000259" key="3">
    <source>
        <dbReference type="PROSITE" id="PS51192"/>
    </source>
</evidence>
<keyword evidence="5" id="KW-0378">Hydrolase</keyword>
<dbReference type="Pfam" id="PF00270">
    <property type="entry name" value="DEAD"/>
    <property type="match status" value="1"/>
</dbReference>
<dbReference type="Gene3D" id="3.40.50.300">
    <property type="entry name" value="P-loop containing nucleotide triphosphate hydrolases"/>
    <property type="match status" value="2"/>
</dbReference>
<name>A0A328B567_9BACT</name>
<dbReference type="RefSeq" id="WP_111480838.1">
    <property type="nucleotide sequence ID" value="NZ_QHKM01000019.1"/>
</dbReference>
<keyword evidence="6" id="KW-1185">Reference proteome</keyword>
<organism evidence="5 6">
    <name type="scientific">Hymenobacter edaphi</name>
    <dbReference type="NCBI Taxonomy" id="2211146"/>
    <lineage>
        <taxon>Bacteria</taxon>
        <taxon>Pseudomonadati</taxon>
        <taxon>Bacteroidota</taxon>
        <taxon>Cytophagia</taxon>
        <taxon>Cytophagales</taxon>
        <taxon>Hymenobacteraceae</taxon>
        <taxon>Hymenobacter</taxon>
    </lineage>
</organism>
<dbReference type="PANTHER" id="PTHR47962:SF5">
    <property type="entry name" value="ATP-DEPENDENT HELICASE LHR-RELATED"/>
    <property type="match status" value="1"/>
</dbReference>
<dbReference type="EMBL" id="QHKM01000019">
    <property type="protein sequence ID" value="RAK62009.1"/>
    <property type="molecule type" value="Genomic_DNA"/>
</dbReference>
<dbReference type="InterPro" id="IPR011545">
    <property type="entry name" value="DEAD/DEAH_box_helicase_dom"/>
</dbReference>
<reference evidence="6" key="1">
    <citation type="submission" date="2018-05" db="EMBL/GenBank/DDBJ databases">
        <authorList>
            <person name="Nie L."/>
        </authorList>
    </citation>
    <scope>NUCLEOTIDE SEQUENCE [LARGE SCALE GENOMIC DNA]</scope>
    <source>
        <strain evidence="6">NL</strain>
    </source>
</reference>
<dbReference type="PROSITE" id="PS51194">
    <property type="entry name" value="HELICASE_CTER"/>
    <property type="match status" value="1"/>
</dbReference>
<dbReference type="SUPFAM" id="SSF52540">
    <property type="entry name" value="P-loop containing nucleoside triphosphate hydrolases"/>
    <property type="match status" value="1"/>
</dbReference>
<dbReference type="SMART" id="SM00487">
    <property type="entry name" value="DEXDc"/>
    <property type="match status" value="1"/>
</dbReference>
<dbReference type="GO" id="GO:0003677">
    <property type="term" value="F:DNA binding"/>
    <property type="evidence" value="ECO:0007669"/>
    <property type="project" value="TreeGrafter"/>
</dbReference>
<feature type="domain" description="Helicase ATP-binding" evidence="3">
    <location>
        <begin position="90"/>
        <end position="280"/>
    </location>
</feature>
<keyword evidence="1" id="KW-0547">Nucleotide-binding</keyword>